<proteinExistence type="predicted"/>
<gene>
    <name evidence="1" type="ORF">DR999_PMT22451</name>
</gene>
<organism evidence="1 2">
    <name type="scientific">Platysternon megacephalum</name>
    <name type="common">big-headed turtle</name>
    <dbReference type="NCBI Taxonomy" id="55544"/>
    <lineage>
        <taxon>Eukaryota</taxon>
        <taxon>Metazoa</taxon>
        <taxon>Chordata</taxon>
        <taxon>Craniata</taxon>
        <taxon>Vertebrata</taxon>
        <taxon>Euteleostomi</taxon>
        <taxon>Archelosauria</taxon>
        <taxon>Testudinata</taxon>
        <taxon>Testudines</taxon>
        <taxon>Cryptodira</taxon>
        <taxon>Durocryptodira</taxon>
        <taxon>Testudinoidea</taxon>
        <taxon>Platysternidae</taxon>
        <taxon>Platysternon</taxon>
    </lineage>
</organism>
<dbReference type="EMBL" id="QXTE01001144">
    <property type="protein sequence ID" value="TFJ95838.1"/>
    <property type="molecule type" value="Genomic_DNA"/>
</dbReference>
<reference evidence="1 2" key="1">
    <citation type="submission" date="2019-04" db="EMBL/GenBank/DDBJ databases">
        <title>Draft genome of the big-headed turtle Platysternon megacephalum.</title>
        <authorList>
            <person name="Gong S."/>
        </authorList>
    </citation>
    <scope>NUCLEOTIDE SEQUENCE [LARGE SCALE GENOMIC DNA]</scope>
    <source>
        <strain evidence="1">DO16091913</strain>
        <tissue evidence="1">Muscle</tissue>
    </source>
</reference>
<dbReference type="AlphaFoldDB" id="A0A4D9DFP6"/>
<evidence type="ECO:0000313" key="2">
    <source>
        <dbReference type="Proteomes" id="UP000297703"/>
    </source>
</evidence>
<reference evidence="1 2" key="2">
    <citation type="submission" date="2019-04" db="EMBL/GenBank/DDBJ databases">
        <title>The genome sequence of big-headed turtle.</title>
        <authorList>
            <person name="Gong S."/>
        </authorList>
    </citation>
    <scope>NUCLEOTIDE SEQUENCE [LARGE SCALE GENOMIC DNA]</scope>
    <source>
        <strain evidence="1">DO16091913</strain>
        <tissue evidence="1">Muscle</tissue>
    </source>
</reference>
<keyword evidence="2" id="KW-1185">Reference proteome</keyword>
<comment type="caution">
    <text evidence="1">The sequence shown here is derived from an EMBL/GenBank/DDBJ whole genome shotgun (WGS) entry which is preliminary data.</text>
</comment>
<name>A0A4D9DFP6_9SAUR</name>
<protein>
    <submittedName>
        <fullName evidence="1">NDP-hexose 4-ketoreductase</fullName>
    </submittedName>
</protein>
<sequence length="163" mass="17439">MGSWTWGGAGKSSDPPSCLKASSVADQAVTVATPPLHVRTSLERDFKEVQFGENQSRNFQLPGFPQGRVLSILVSPPPPPPIPAIVISTVLVLCRGPSPEFTSLHCSFRQDPPQSPSCWEVSSVPSLCKVLSGEDDRTPEQSSCHQVGALSPSVLFSQFSPII</sequence>
<dbReference type="Proteomes" id="UP000297703">
    <property type="component" value="Unassembled WGS sequence"/>
</dbReference>
<evidence type="ECO:0000313" key="1">
    <source>
        <dbReference type="EMBL" id="TFJ95838.1"/>
    </source>
</evidence>
<accession>A0A4D9DFP6</accession>